<name>R4Z0N1_9ACTN</name>
<sequence>MTTPEHFDVVVVGAGISGIGAAHHLGAMSPDRSYVILEGRDDLGGTWDLFRYPGVRSDSDMHTLGYSFKPWRAERSIADGPSILEYLNETVDEYQIRGQIRFRTLVERAEWSSEDARWTVNTRRRLNPGNEVPGDDGPGPTEAVTYTCSFLFMCSGYYSYKIGHTPEFPGRDRFEGDVVHPQFWPEDLDYSGKRVVIIGSGATAVTLVPSMAGTAEQVTMLQRSPTYVISRPAKDALANNLRKWLPERMAYDITRWKNTRLQELLYRRTRTNPGQVKATLLKLVRKELGPDYDVDTHFTPSYDPWDQRLCLIPDSDMFRAIRSGAAEVVTDHIDTFTESGILLKSGRHLDADVIVTATGLELVTLGEVDFVVDGEPVDFADTWTYKGLAYSDVPNLVSSFGYVNASWTLRADLTCAYVCRLLNHLRNTGAEVATPRLRASDADMPARPWIDGFSAGYIQRMLPFLPKQGDREPWLNTQRYSEDKALIATAPIDDGVMTFSAACVSAGAAAS</sequence>
<dbReference type="eggNOG" id="COG2072">
    <property type="taxonomic scope" value="Bacteria"/>
</dbReference>
<protein>
    <submittedName>
        <fullName evidence="8">Putative FAD-containing monooxygenase</fullName>
        <ecNumber evidence="8">1.14.13.-</ecNumber>
    </submittedName>
</protein>
<keyword evidence="6 8" id="KW-0560">Oxidoreductase</keyword>
<gene>
    <name evidence="8" type="ORF">BN381_130359</name>
</gene>
<dbReference type="AlphaFoldDB" id="R4Z0N1"/>
<accession>R4Z0N1</accession>
<organism evidence="8 9">
    <name type="scientific">Candidatus Neomicrothrix parvicella RN1</name>
    <dbReference type="NCBI Taxonomy" id="1229780"/>
    <lineage>
        <taxon>Bacteria</taxon>
        <taxon>Bacillati</taxon>
        <taxon>Actinomycetota</taxon>
        <taxon>Acidimicrobiia</taxon>
        <taxon>Acidimicrobiales</taxon>
        <taxon>Microthrixaceae</taxon>
        <taxon>Candidatus Neomicrothrix</taxon>
    </lineage>
</organism>
<dbReference type="GO" id="GO:0050661">
    <property type="term" value="F:NADP binding"/>
    <property type="evidence" value="ECO:0007669"/>
    <property type="project" value="InterPro"/>
</dbReference>
<dbReference type="PRINTS" id="PR00411">
    <property type="entry name" value="PNDRDTASEI"/>
</dbReference>
<dbReference type="PANTHER" id="PTHR43872:SF1">
    <property type="entry name" value="MONOOXYGENASE, PUTATIVE (AFU_ORTHOLOGUE AFUA_8G02570)-RELATED"/>
    <property type="match status" value="1"/>
</dbReference>
<dbReference type="EC" id="1.14.13.-" evidence="8"/>
<evidence type="ECO:0000313" key="8">
    <source>
        <dbReference type="EMBL" id="CCM62801.1"/>
    </source>
</evidence>
<evidence type="ECO:0000256" key="7">
    <source>
        <dbReference type="ARBA" id="ARBA00023033"/>
    </source>
</evidence>
<evidence type="ECO:0000256" key="2">
    <source>
        <dbReference type="ARBA" id="ARBA00010139"/>
    </source>
</evidence>
<dbReference type="FunFam" id="3.50.50.60:FF:000228">
    <property type="entry name" value="FAD-containing monooxygenase EthA"/>
    <property type="match status" value="1"/>
</dbReference>
<dbReference type="RefSeq" id="WP_012224502.1">
    <property type="nucleotide sequence ID" value="NZ_HG422565.1"/>
</dbReference>
<dbReference type="GO" id="GO:0004499">
    <property type="term" value="F:N,N-dimethylaniline monooxygenase activity"/>
    <property type="evidence" value="ECO:0007669"/>
    <property type="project" value="InterPro"/>
</dbReference>
<dbReference type="STRING" id="1229780.BN381_130359"/>
<dbReference type="PANTHER" id="PTHR43872">
    <property type="entry name" value="MONOOXYGENASE, PUTATIVE (AFU_ORTHOLOGUE AFUA_8G02570)-RELATED"/>
    <property type="match status" value="1"/>
</dbReference>
<keyword evidence="5" id="KW-0521">NADP</keyword>
<dbReference type="Pfam" id="PF00743">
    <property type="entry name" value="FMO-like"/>
    <property type="match status" value="1"/>
</dbReference>
<dbReference type="OrthoDB" id="5168853at2"/>
<dbReference type="SUPFAM" id="SSF51905">
    <property type="entry name" value="FAD/NAD(P)-binding domain"/>
    <property type="match status" value="1"/>
</dbReference>
<evidence type="ECO:0000256" key="5">
    <source>
        <dbReference type="ARBA" id="ARBA00022857"/>
    </source>
</evidence>
<keyword evidence="4" id="KW-0274">FAD</keyword>
<dbReference type="Gene3D" id="3.50.50.60">
    <property type="entry name" value="FAD/NAD(P)-binding domain"/>
    <property type="match status" value="3"/>
</dbReference>
<evidence type="ECO:0000256" key="4">
    <source>
        <dbReference type="ARBA" id="ARBA00022827"/>
    </source>
</evidence>
<dbReference type="HOGENOM" id="CLU_032067_2_0_11"/>
<dbReference type="Proteomes" id="UP000018291">
    <property type="component" value="Unassembled WGS sequence"/>
</dbReference>
<evidence type="ECO:0000256" key="6">
    <source>
        <dbReference type="ARBA" id="ARBA00023002"/>
    </source>
</evidence>
<keyword evidence="9" id="KW-1185">Reference proteome</keyword>
<comment type="similarity">
    <text evidence="2">Belongs to the FAD-binding monooxygenase family.</text>
</comment>
<dbReference type="InterPro" id="IPR020946">
    <property type="entry name" value="Flavin_mOase-like"/>
</dbReference>
<keyword evidence="3" id="KW-0285">Flavoprotein</keyword>
<evidence type="ECO:0000256" key="3">
    <source>
        <dbReference type="ARBA" id="ARBA00022630"/>
    </source>
</evidence>
<dbReference type="InterPro" id="IPR036188">
    <property type="entry name" value="FAD/NAD-bd_sf"/>
</dbReference>
<dbReference type="GO" id="GO:0050660">
    <property type="term" value="F:flavin adenine dinucleotide binding"/>
    <property type="evidence" value="ECO:0007669"/>
    <property type="project" value="InterPro"/>
</dbReference>
<evidence type="ECO:0000256" key="1">
    <source>
        <dbReference type="ARBA" id="ARBA00001974"/>
    </source>
</evidence>
<comment type="cofactor">
    <cofactor evidence="1">
        <name>FAD</name>
        <dbReference type="ChEBI" id="CHEBI:57692"/>
    </cofactor>
</comment>
<dbReference type="InterPro" id="IPR051820">
    <property type="entry name" value="FAD-binding_MO"/>
</dbReference>
<proteinExistence type="inferred from homology"/>
<dbReference type="EMBL" id="CANL01000005">
    <property type="protein sequence ID" value="CCM62801.1"/>
    <property type="molecule type" value="Genomic_DNA"/>
</dbReference>
<evidence type="ECO:0000313" key="9">
    <source>
        <dbReference type="Proteomes" id="UP000018291"/>
    </source>
</evidence>
<reference evidence="8 9" key="1">
    <citation type="journal article" date="2013" name="ISME J.">
        <title>Metabolic model for the filamentous 'Candidatus Microthrix parvicella' based on genomic and metagenomic analyses.</title>
        <authorList>
            <person name="Jon McIlroy S."/>
            <person name="Kristiansen R."/>
            <person name="Albertsen M."/>
            <person name="Michael Karst S."/>
            <person name="Rossetti S."/>
            <person name="Lund Nielsen J."/>
            <person name="Tandoi V."/>
            <person name="James Seviour R."/>
            <person name="Nielsen P.H."/>
        </authorList>
    </citation>
    <scope>NUCLEOTIDE SEQUENCE [LARGE SCALE GENOMIC DNA]</scope>
    <source>
        <strain evidence="8 9">RN1</strain>
    </source>
</reference>
<comment type="caution">
    <text evidence="8">The sequence shown here is derived from an EMBL/GenBank/DDBJ whole genome shotgun (WGS) entry which is preliminary data.</text>
</comment>
<keyword evidence="7 8" id="KW-0503">Monooxygenase</keyword>